<evidence type="ECO:0000313" key="2">
    <source>
        <dbReference type="EMBL" id="CBL16953.1"/>
    </source>
</evidence>
<sequence>MATTIQEALAICNANLTGDLKTDIPYLEGQVRRYAHEPNGEELAKRITELAFSLLPKEQQDQFMTATTLNGKRLDELFHEARELLNQEKYQEAAVSLRALTAKCEEGFGKESKLHYFSFRNPFEYHLYRMLYPGQSNIERAPYDFAMYYTLYGYALVELGKLDDAIEALEQGIRFNPVSCDVRFELAEVYKLKKEPEKLLAVIRELFPIANSTYAMSRIYADLGFYAIAVHDYDAAVCFFYESLVYNNHPGVQAELVNLRGLMGHNIEPPTRKQVLAVFEKYELPAGPNEELIRLALVLAKTAVQDEQMQLGAYFYSIAYDLTRDPEIKKQIDAIRAAMTPEESKQA</sequence>
<reference evidence="2" key="1">
    <citation type="submission" date="2010-03" db="EMBL/GenBank/DDBJ databases">
        <title>The genome sequence of Ruminococcus sp. 18P13.</title>
        <authorList>
            <consortium name="metaHIT consortium -- http://www.metahit.eu/"/>
            <person name="Pajon A."/>
            <person name="Turner K."/>
            <person name="Parkhill J."/>
            <person name="Bernalier A."/>
        </authorList>
    </citation>
    <scope>NUCLEOTIDE SEQUENCE [LARGE SCALE GENOMIC DNA]</scope>
    <source>
        <strain evidence="2">Type strain: 18P13</strain>
    </source>
</reference>
<dbReference type="BioCyc" id="RCHA213810:RUM_RS03650-MONOMER"/>
<evidence type="ECO:0000256" key="1">
    <source>
        <dbReference type="PROSITE-ProRule" id="PRU00339"/>
    </source>
</evidence>
<dbReference type="Gene3D" id="1.25.40.10">
    <property type="entry name" value="Tetratricopeptide repeat domain"/>
    <property type="match status" value="1"/>
</dbReference>
<dbReference type="KEGG" id="rch:RUM_07570"/>
<dbReference type="STRING" id="213810.RUM_07570"/>
<keyword evidence="3" id="KW-1185">Reference proteome</keyword>
<dbReference type="HOGENOM" id="CLU_069611_0_0_9"/>
<gene>
    <name evidence="2" type="ordered locus">RUM_07570</name>
</gene>
<dbReference type="Pfam" id="PF13414">
    <property type="entry name" value="TPR_11"/>
    <property type="match status" value="1"/>
</dbReference>
<dbReference type="PROSITE" id="PS50005">
    <property type="entry name" value="TPR"/>
    <property type="match status" value="1"/>
</dbReference>
<evidence type="ECO:0000313" key="3">
    <source>
        <dbReference type="Proteomes" id="UP000007054"/>
    </source>
</evidence>
<dbReference type="GeneID" id="83155549"/>
<dbReference type="RefSeq" id="WP_015557860.1">
    <property type="nucleotide sequence ID" value="NC_021039.1"/>
</dbReference>
<dbReference type="PATRIC" id="fig|213810.4.peg.649"/>
<accession>D4LBF8</accession>
<dbReference type="SUPFAM" id="SSF48452">
    <property type="entry name" value="TPR-like"/>
    <property type="match status" value="1"/>
</dbReference>
<reference evidence="2" key="2">
    <citation type="submission" date="2010-03" db="EMBL/GenBank/DDBJ databases">
        <authorList>
            <person name="Pajon A."/>
        </authorList>
    </citation>
    <scope>NUCLEOTIDE SEQUENCE</scope>
    <source>
        <strain evidence="2">Type strain: 18P13</strain>
    </source>
</reference>
<proteinExistence type="predicted"/>
<dbReference type="AlphaFoldDB" id="D4LBF8"/>
<name>D4LBF8_RUMC1</name>
<organism evidence="2 3">
    <name type="scientific">Ruminococcus champanellensis (strain DSM 18848 / JCM 17042 / KCTC 15320 / 18P13)</name>
    <dbReference type="NCBI Taxonomy" id="213810"/>
    <lineage>
        <taxon>Bacteria</taxon>
        <taxon>Bacillati</taxon>
        <taxon>Bacillota</taxon>
        <taxon>Clostridia</taxon>
        <taxon>Eubacteriales</taxon>
        <taxon>Oscillospiraceae</taxon>
        <taxon>Ruminococcus</taxon>
    </lineage>
</organism>
<feature type="repeat" description="TPR" evidence="1">
    <location>
        <begin position="146"/>
        <end position="179"/>
    </location>
</feature>
<protein>
    <submittedName>
        <fullName evidence="2">Uncharacterized protein</fullName>
    </submittedName>
</protein>
<dbReference type="InterPro" id="IPR011990">
    <property type="entry name" value="TPR-like_helical_dom_sf"/>
</dbReference>
<keyword evidence="1" id="KW-0802">TPR repeat</keyword>
<dbReference type="EMBL" id="FP929052">
    <property type="protein sequence ID" value="CBL16953.1"/>
    <property type="molecule type" value="Genomic_DNA"/>
</dbReference>
<dbReference type="Proteomes" id="UP000007054">
    <property type="component" value="Chromosome"/>
</dbReference>
<dbReference type="InterPro" id="IPR019734">
    <property type="entry name" value="TPR_rpt"/>
</dbReference>